<protein>
    <recommendedName>
        <fullName evidence="1">Gypsy retrotransposon integrase-like protein 1</fullName>
    </recommendedName>
</protein>
<dbReference type="EMBL" id="JANIIK010000116">
    <property type="protein sequence ID" value="KAJ3588091.1"/>
    <property type="molecule type" value="Genomic_DNA"/>
</dbReference>
<evidence type="ECO:0000256" key="1">
    <source>
        <dbReference type="ARBA" id="ARBA00039658"/>
    </source>
</evidence>
<dbReference type="InterPro" id="IPR041588">
    <property type="entry name" value="Integrase_H2C2"/>
</dbReference>
<feature type="domain" description="Integrase zinc-binding" evidence="2">
    <location>
        <begin position="40"/>
        <end position="83"/>
    </location>
</feature>
<name>A0A9Q0DI94_9TELE</name>
<reference evidence="3" key="1">
    <citation type="submission" date="2022-07" db="EMBL/GenBank/DDBJ databases">
        <title>Chromosome-level genome of Muraenolepis orangiensis.</title>
        <authorList>
            <person name="Kim J."/>
        </authorList>
    </citation>
    <scope>NUCLEOTIDE SEQUENCE</scope>
    <source>
        <strain evidence="3">KU_S4_2022</strain>
        <tissue evidence="3">Muscle</tissue>
    </source>
</reference>
<dbReference type="Proteomes" id="UP001148018">
    <property type="component" value="Unassembled WGS sequence"/>
</dbReference>
<dbReference type="PANTHER" id="PTHR37984:SF7">
    <property type="entry name" value="INTEGRASE CATALYTIC DOMAIN-CONTAINING PROTEIN"/>
    <property type="match status" value="1"/>
</dbReference>
<dbReference type="Pfam" id="PF17921">
    <property type="entry name" value="Integrase_H2C2"/>
    <property type="match status" value="1"/>
</dbReference>
<comment type="caution">
    <text evidence="3">The sequence shown here is derived from an EMBL/GenBank/DDBJ whole genome shotgun (WGS) entry which is preliminary data.</text>
</comment>
<evidence type="ECO:0000259" key="2">
    <source>
        <dbReference type="Pfam" id="PF17921"/>
    </source>
</evidence>
<gene>
    <name evidence="3" type="ORF">NHX12_011686</name>
</gene>
<accession>A0A9Q0DI94</accession>
<proteinExistence type="predicted"/>
<dbReference type="OrthoDB" id="775972at2759"/>
<dbReference type="FunFam" id="1.10.340.70:FF:000004">
    <property type="entry name" value="Retrovirus-related Pol polyprotein from transposon 297-like Protein"/>
    <property type="match status" value="1"/>
</dbReference>
<dbReference type="InterPro" id="IPR050951">
    <property type="entry name" value="Retrovirus_Pol_polyprotein"/>
</dbReference>
<sequence>MKGWPVKKHSWDRKLHSYWPMRQDISIRNDIVMVGDKIIIPQSFRRVILEKLHLAHQGVQHTKAKASKVLYWPGMARDIETMLQPKHQPEPLIPHQVPELPWMKVGADIFELNGQSYLLLVT</sequence>
<organism evidence="3 4">
    <name type="scientific">Muraenolepis orangiensis</name>
    <name type="common">Patagonian moray cod</name>
    <dbReference type="NCBI Taxonomy" id="630683"/>
    <lineage>
        <taxon>Eukaryota</taxon>
        <taxon>Metazoa</taxon>
        <taxon>Chordata</taxon>
        <taxon>Craniata</taxon>
        <taxon>Vertebrata</taxon>
        <taxon>Euteleostomi</taxon>
        <taxon>Actinopterygii</taxon>
        <taxon>Neopterygii</taxon>
        <taxon>Teleostei</taxon>
        <taxon>Neoteleostei</taxon>
        <taxon>Acanthomorphata</taxon>
        <taxon>Zeiogadaria</taxon>
        <taxon>Gadariae</taxon>
        <taxon>Gadiformes</taxon>
        <taxon>Muraenolepidoidei</taxon>
        <taxon>Muraenolepididae</taxon>
        <taxon>Muraenolepis</taxon>
    </lineage>
</organism>
<dbReference type="AlphaFoldDB" id="A0A9Q0DI94"/>
<evidence type="ECO:0000313" key="3">
    <source>
        <dbReference type="EMBL" id="KAJ3588091.1"/>
    </source>
</evidence>
<keyword evidence="4" id="KW-1185">Reference proteome</keyword>
<evidence type="ECO:0000313" key="4">
    <source>
        <dbReference type="Proteomes" id="UP001148018"/>
    </source>
</evidence>
<dbReference type="PANTHER" id="PTHR37984">
    <property type="entry name" value="PROTEIN CBG26694"/>
    <property type="match status" value="1"/>
</dbReference>
<dbReference type="Gene3D" id="1.10.340.70">
    <property type="match status" value="1"/>
</dbReference>